<evidence type="ECO:0000313" key="1">
    <source>
        <dbReference type="EMBL" id="DAF42502.1"/>
    </source>
</evidence>
<sequence length="37" mass="4221">MLLLAGHTGWSEAEILALPEWRFYAYLDELVKLKGGE</sequence>
<reference evidence="1" key="1">
    <citation type="journal article" date="2021" name="Proc. Natl. Acad. Sci. U.S.A.">
        <title>A Catalog of Tens of Thousands of Viruses from Human Metagenomes Reveals Hidden Associations with Chronic Diseases.</title>
        <authorList>
            <person name="Tisza M.J."/>
            <person name="Buck C.B."/>
        </authorList>
    </citation>
    <scope>NUCLEOTIDE SEQUENCE</scope>
    <source>
        <strain evidence="1">CtLeG9</strain>
    </source>
</reference>
<evidence type="ECO:0008006" key="2">
    <source>
        <dbReference type="Google" id="ProtNLM"/>
    </source>
</evidence>
<accession>A0A8S5RUP2</accession>
<dbReference type="EMBL" id="BK032495">
    <property type="protein sequence ID" value="DAF42502.1"/>
    <property type="molecule type" value="Genomic_DNA"/>
</dbReference>
<organism evidence="1">
    <name type="scientific">Siphoviridae sp. ctLeG9</name>
    <dbReference type="NCBI Taxonomy" id="2827848"/>
    <lineage>
        <taxon>Viruses</taxon>
        <taxon>Duplodnaviria</taxon>
        <taxon>Heunggongvirae</taxon>
        <taxon>Uroviricota</taxon>
        <taxon>Caudoviricetes</taxon>
    </lineage>
</organism>
<protein>
    <recommendedName>
        <fullName evidence="2">Phage protein</fullName>
    </recommendedName>
</protein>
<name>A0A8S5RUP2_9CAUD</name>
<proteinExistence type="predicted"/>